<name>A0AAD4C5L1_BOLED</name>
<accession>A0AAD4C5L1</accession>
<dbReference type="AlphaFoldDB" id="A0AAD4C5L1"/>
<reference evidence="2" key="1">
    <citation type="submission" date="2019-10" db="EMBL/GenBank/DDBJ databases">
        <authorList>
            <consortium name="DOE Joint Genome Institute"/>
            <person name="Kuo A."/>
            <person name="Miyauchi S."/>
            <person name="Kiss E."/>
            <person name="Drula E."/>
            <person name="Kohler A."/>
            <person name="Sanchez-Garcia M."/>
            <person name="Andreopoulos B."/>
            <person name="Barry K.W."/>
            <person name="Bonito G."/>
            <person name="Buee M."/>
            <person name="Carver A."/>
            <person name="Chen C."/>
            <person name="Cichocki N."/>
            <person name="Clum A."/>
            <person name="Culley D."/>
            <person name="Crous P.W."/>
            <person name="Fauchery L."/>
            <person name="Girlanda M."/>
            <person name="Hayes R."/>
            <person name="Keri Z."/>
            <person name="LaButti K."/>
            <person name="Lipzen A."/>
            <person name="Lombard V."/>
            <person name="Magnuson J."/>
            <person name="Maillard F."/>
            <person name="Morin E."/>
            <person name="Murat C."/>
            <person name="Nolan M."/>
            <person name="Ohm R."/>
            <person name="Pangilinan J."/>
            <person name="Pereira M."/>
            <person name="Perotto S."/>
            <person name="Peter M."/>
            <person name="Riley R."/>
            <person name="Sitrit Y."/>
            <person name="Stielow B."/>
            <person name="Szollosi G."/>
            <person name="Zifcakova L."/>
            <person name="Stursova M."/>
            <person name="Spatafora J.W."/>
            <person name="Tedersoo L."/>
            <person name="Vaario L.-M."/>
            <person name="Yamada A."/>
            <person name="Yan M."/>
            <person name="Wang P."/>
            <person name="Xu J."/>
            <person name="Bruns T."/>
            <person name="Baldrian P."/>
            <person name="Vilgalys R."/>
            <person name="Henrissat B."/>
            <person name="Grigoriev I.V."/>
            <person name="Hibbett D."/>
            <person name="Nagy L.G."/>
            <person name="Martin F.M."/>
        </authorList>
    </citation>
    <scope>NUCLEOTIDE SEQUENCE</scope>
    <source>
        <strain evidence="2">BED1</strain>
    </source>
</reference>
<dbReference type="EMBL" id="WHUW01000002">
    <property type="protein sequence ID" value="KAF8450210.1"/>
    <property type="molecule type" value="Genomic_DNA"/>
</dbReference>
<evidence type="ECO:0000256" key="1">
    <source>
        <dbReference type="SAM" id="Phobius"/>
    </source>
</evidence>
<keyword evidence="3" id="KW-1185">Reference proteome</keyword>
<reference evidence="2" key="2">
    <citation type="journal article" date="2020" name="Nat. Commun.">
        <title>Large-scale genome sequencing of mycorrhizal fungi provides insights into the early evolution of symbiotic traits.</title>
        <authorList>
            <person name="Miyauchi S."/>
            <person name="Kiss E."/>
            <person name="Kuo A."/>
            <person name="Drula E."/>
            <person name="Kohler A."/>
            <person name="Sanchez-Garcia M."/>
            <person name="Morin E."/>
            <person name="Andreopoulos B."/>
            <person name="Barry K.W."/>
            <person name="Bonito G."/>
            <person name="Buee M."/>
            <person name="Carver A."/>
            <person name="Chen C."/>
            <person name="Cichocki N."/>
            <person name="Clum A."/>
            <person name="Culley D."/>
            <person name="Crous P.W."/>
            <person name="Fauchery L."/>
            <person name="Girlanda M."/>
            <person name="Hayes R.D."/>
            <person name="Keri Z."/>
            <person name="LaButti K."/>
            <person name="Lipzen A."/>
            <person name="Lombard V."/>
            <person name="Magnuson J."/>
            <person name="Maillard F."/>
            <person name="Murat C."/>
            <person name="Nolan M."/>
            <person name="Ohm R.A."/>
            <person name="Pangilinan J."/>
            <person name="Pereira M.F."/>
            <person name="Perotto S."/>
            <person name="Peter M."/>
            <person name="Pfister S."/>
            <person name="Riley R."/>
            <person name="Sitrit Y."/>
            <person name="Stielow J.B."/>
            <person name="Szollosi G."/>
            <person name="Zifcakova L."/>
            <person name="Stursova M."/>
            <person name="Spatafora J.W."/>
            <person name="Tedersoo L."/>
            <person name="Vaario L.M."/>
            <person name="Yamada A."/>
            <person name="Yan M."/>
            <person name="Wang P."/>
            <person name="Xu J."/>
            <person name="Bruns T."/>
            <person name="Baldrian P."/>
            <person name="Vilgalys R."/>
            <person name="Dunand C."/>
            <person name="Henrissat B."/>
            <person name="Grigoriev I.V."/>
            <person name="Hibbett D."/>
            <person name="Nagy L.G."/>
            <person name="Martin F.M."/>
        </authorList>
    </citation>
    <scope>NUCLEOTIDE SEQUENCE</scope>
    <source>
        <strain evidence="2">BED1</strain>
    </source>
</reference>
<feature type="transmembrane region" description="Helical" evidence="1">
    <location>
        <begin position="61"/>
        <end position="87"/>
    </location>
</feature>
<organism evidence="2 3">
    <name type="scientific">Boletus edulis BED1</name>
    <dbReference type="NCBI Taxonomy" id="1328754"/>
    <lineage>
        <taxon>Eukaryota</taxon>
        <taxon>Fungi</taxon>
        <taxon>Dikarya</taxon>
        <taxon>Basidiomycota</taxon>
        <taxon>Agaricomycotina</taxon>
        <taxon>Agaricomycetes</taxon>
        <taxon>Agaricomycetidae</taxon>
        <taxon>Boletales</taxon>
        <taxon>Boletineae</taxon>
        <taxon>Boletaceae</taxon>
        <taxon>Boletoideae</taxon>
        <taxon>Boletus</taxon>
    </lineage>
</organism>
<proteinExistence type="predicted"/>
<feature type="transmembrane region" description="Helical" evidence="1">
    <location>
        <begin position="94"/>
        <end position="113"/>
    </location>
</feature>
<evidence type="ECO:0000313" key="2">
    <source>
        <dbReference type="EMBL" id="KAF8450210.1"/>
    </source>
</evidence>
<keyword evidence="1" id="KW-0472">Membrane</keyword>
<feature type="transmembrane region" description="Helical" evidence="1">
    <location>
        <begin position="24"/>
        <end position="49"/>
    </location>
</feature>
<evidence type="ECO:0000313" key="3">
    <source>
        <dbReference type="Proteomes" id="UP001194468"/>
    </source>
</evidence>
<gene>
    <name evidence="2" type="ORF">L210DRAFT_2375492</name>
</gene>
<comment type="caution">
    <text evidence="2">The sequence shown here is derived from an EMBL/GenBank/DDBJ whole genome shotgun (WGS) entry which is preliminary data.</text>
</comment>
<dbReference type="Proteomes" id="UP001194468">
    <property type="component" value="Unassembled WGS sequence"/>
</dbReference>
<sequence length="135" mass="15339">MYCWIRNFRCSGVMRYGSILGGDLRCCVFSVVVPVSGALLLLVFVSWSFDGWCIDHGALSVYRMLTLILFGLPVRLSSVFASVMGWVYVGGFRAVTWVTSGVVLLVLVLRRWLWGYDWWSSWVCGLSSNLAFVWY</sequence>
<protein>
    <recommendedName>
        <fullName evidence="4">Transmembrane protein</fullName>
    </recommendedName>
</protein>
<keyword evidence="1" id="KW-1133">Transmembrane helix</keyword>
<keyword evidence="1" id="KW-0812">Transmembrane</keyword>
<evidence type="ECO:0008006" key="4">
    <source>
        <dbReference type="Google" id="ProtNLM"/>
    </source>
</evidence>